<dbReference type="OrthoDB" id="9772633at2"/>
<sequence length="307" mass="32604">MAFYLAMDAGGTNTTCVLADDERELARTTVGTIKRMRASAELCKANLEEALAALELASGVKMSAVKQTCIGTAGETVALVADWIRAEVGARVGGDLLLLGDVEIALDAAFPGGRGVLVLAGTGSNVCGRTSDGRLTRAGGWGPAIADQGSGYWLGREGLRQAFFAMDTETPTLLMDAIFEAWKVTSLGDAVQHAHAVPPPDFSKLSRLVVDCAEQGDEVAIRVVQRGGEDLAELALVVMDRLRRWEEEATGIPSRVMCVAVAGSIMAHVHKLREAMADALHTFDPDIQVLPQPVDPVLGALWRARNQ</sequence>
<dbReference type="Pfam" id="PF01869">
    <property type="entry name" value="BcrAD_BadFG"/>
    <property type="match status" value="1"/>
</dbReference>
<evidence type="ECO:0000313" key="3">
    <source>
        <dbReference type="Proteomes" id="UP000006844"/>
    </source>
</evidence>
<protein>
    <submittedName>
        <fullName evidence="2">ATPase BadF/BadG/BcrA/BcrD type</fullName>
    </submittedName>
</protein>
<dbReference type="EMBL" id="CP002467">
    <property type="protein sequence ID" value="ADV82119.1"/>
    <property type="molecule type" value="Genomic_DNA"/>
</dbReference>
<dbReference type="SUPFAM" id="SSF53067">
    <property type="entry name" value="Actin-like ATPase domain"/>
    <property type="match status" value="2"/>
</dbReference>
<reference evidence="2 3" key="1">
    <citation type="journal article" date="2012" name="Stand. Genomic Sci.">
        <title>Complete genome sequence of Terriglobus saanensis type strain SP1PR4(T), an Acidobacteria from tundra soil.</title>
        <authorList>
            <person name="Rawat S.R."/>
            <person name="Mannisto M.K."/>
            <person name="Starovoytov V."/>
            <person name="Goodwin L."/>
            <person name="Nolan M."/>
            <person name="Hauser L."/>
            <person name="Land M."/>
            <person name="Davenport K.W."/>
            <person name="Woyke T."/>
            <person name="Haggblom M.M."/>
        </authorList>
    </citation>
    <scope>NUCLEOTIDE SEQUENCE</scope>
    <source>
        <strain evidence="3">ATCC BAA-1853 / DSM 23119 / SP1PR4</strain>
    </source>
</reference>
<feature type="domain" description="ATPase BadF/BadG/BcrA/BcrD type" evidence="1">
    <location>
        <begin position="8"/>
        <end position="301"/>
    </location>
</feature>
<keyword evidence="3" id="KW-1185">Reference proteome</keyword>
<name>E8UZA1_TERSS</name>
<dbReference type="Gene3D" id="3.30.420.40">
    <property type="match status" value="2"/>
</dbReference>
<proteinExistence type="predicted"/>
<dbReference type="Proteomes" id="UP000006844">
    <property type="component" value="Chromosome"/>
</dbReference>
<evidence type="ECO:0000313" key="2">
    <source>
        <dbReference type="EMBL" id="ADV82119.1"/>
    </source>
</evidence>
<dbReference type="PANTHER" id="PTHR43190">
    <property type="entry name" value="N-ACETYL-D-GLUCOSAMINE KINASE"/>
    <property type="match status" value="1"/>
</dbReference>
<dbReference type="InterPro" id="IPR043129">
    <property type="entry name" value="ATPase_NBD"/>
</dbReference>
<dbReference type="CDD" id="cd24007">
    <property type="entry name" value="ASKHA_NBD_eukNAGK-like"/>
    <property type="match status" value="1"/>
</dbReference>
<dbReference type="HOGENOM" id="CLU_016274_1_1_0"/>
<dbReference type="PANTHER" id="PTHR43190:SF3">
    <property type="entry name" value="N-ACETYL-D-GLUCOSAMINE KINASE"/>
    <property type="match status" value="1"/>
</dbReference>
<gene>
    <name evidence="2" type="ordered locus">AciPR4_1295</name>
</gene>
<dbReference type="AlphaFoldDB" id="E8UZA1"/>
<dbReference type="KEGG" id="tsa:AciPR4_1295"/>
<dbReference type="eggNOG" id="COG2971">
    <property type="taxonomic scope" value="Bacteria"/>
</dbReference>
<dbReference type="InterPro" id="IPR002731">
    <property type="entry name" value="ATPase_BadF"/>
</dbReference>
<dbReference type="STRING" id="401053.AciPR4_1295"/>
<organism evidence="2 3">
    <name type="scientific">Terriglobus saanensis (strain ATCC BAA-1853 / DSM 23119 / SP1PR4)</name>
    <dbReference type="NCBI Taxonomy" id="401053"/>
    <lineage>
        <taxon>Bacteria</taxon>
        <taxon>Pseudomonadati</taxon>
        <taxon>Acidobacteriota</taxon>
        <taxon>Terriglobia</taxon>
        <taxon>Terriglobales</taxon>
        <taxon>Acidobacteriaceae</taxon>
        <taxon>Terriglobus</taxon>
    </lineage>
</organism>
<evidence type="ECO:0000259" key="1">
    <source>
        <dbReference type="Pfam" id="PF01869"/>
    </source>
</evidence>
<accession>E8UZA1</accession>
<dbReference type="InterPro" id="IPR052519">
    <property type="entry name" value="Euk-type_GlcNAc_Kinase"/>
</dbReference>
<dbReference type="RefSeq" id="WP_013567852.1">
    <property type="nucleotide sequence ID" value="NC_014963.1"/>
</dbReference>